<evidence type="ECO:0000313" key="2">
    <source>
        <dbReference type="Proteomes" id="UP000826195"/>
    </source>
</evidence>
<gene>
    <name evidence="1" type="ORF">KQX54_004822</name>
</gene>
<organism evidence="1 2">
    <name type="scientific">Cotesia glomerata</name>
    <name type="common">Lepidopteran parasitic wasp</name>
    <name type="synonym">Apanteles glomeratus</name>
    <dbReference type="NCBI Taxonomy" id="32391"/>
    <lineage>
        <taxon>Eukaryota</taxon>
        <taxon>Metazoa</taxon>
        <taxon>Ecdysozoa</taxon>
        <taxon>Arthropoda</taxon>
        <taxon>Hexapoda</taxon>
        <taxon>Insecta</taxon>
        <taxon>Pterygota</taxon>
        <taxon>Neoptera</taxon>
        <taxon>Endopterygota</taxon>
        <taxon>Hymenoptera</taxon>
        <taxon>Apocrita</taxon>
        <taxon>Ichneumonoidea</taxon>
        <taxon>Braconidae</taxon>
        <taxon>Microgastrinae</taxon>
        <taxon>Cotesia</taxon>
    </lineage>
</organism>
<accession>A0AAV7J4U6</accession>
<name>A0AAV7J4U6_COTGL</name>
<comment type="caution">
    <text evidence="1">The sequence shown here is derived from an EMBL/GenBank/DDBJ whole genome shotgun (WGS) entry which is preliminary data.</text>
</comment>
<dbReference type="AlphaFoldDB" id="A0AAV7J4U6"/>
<keyword evidence="2" id="KW-1185">Reference proteome</keyword>
<dbReference type="Proteomes" id="UP000826195">
    <property type="component" value="Unassembled WGS sequence"/>
</dbReference>
<dbReference type="EMBL" id="JAHXZJ010000001">
    <property type="protein sequence ID" value="KAH0566852.1"/>
    <property type="molecule type" value="Genomic_DNA"/>
</dbReference>
<sequence length="139" mass="16312">MSHRVRKCLELLTNLQSKYIILYGMGVSLNNRKPKRRVTVMKSTDTPDLKSTCAQVMCRLGSFKNLRTSSRQTKMLLKPRRRINSFLGLINYPKASQMRFDTFFKWSHVYVEFRCLPTTLEAIQTSRLPPSIHVFHSRM</sequence>
<evidence type="ECO:0000313" key="1">
    <source>
        <dbReference type="EMBL" id="KAH0566852.1"/>
    </source>
</evidence>
<proteinExistence type="predicted"/>
<protein>
    <submittedName>
        <fullName evidence="1">Uncharacterized protein</fullName>
    </submittedName>
</protein>
<reference evidence="1 2" key="1">
    <citation type="journal article" date="2021" name="J. Hered.">
        <title>A chromosome-level genome assembly of the parasitoid wasp, Cotesia glomerata (Hymenoptera: Braconidae).</title>
        <authorList>
            <person name="Pinto B.J."/>
            <person name="Weis J.J."/>
            <person name="Gamble T."/>
            <person name="Ode P.J."/>
            <person name="Paul R."/>
            <person name="Zaspel J.M."/>
        </authorList>
    </citation>
    <scope>NUCLEOTIDE SEQUENCE [LARGE SCALE GENOMIC DNA]</scope>
    <source>
        <strain evidence="1">CgM1</strain>
    </source>
</reference>